<dbReference type="Ensembl" id="ENSFCTT00005090409.1">
    <property type="protein sequence ID" value="ENSFCTP00005060542.1"/>
    <property type="gene ID" value="ENSFCTG00005032717.1"/>
</dbReference>
<dbReference type="PANTHER" id="PTHR23232">
    <property type="entry name" value="KRAB DOMAIN C2H2 ZINC FINGER"/>
    <property type="match status" value="1"/>
</dbReference>
<feature type="domain" description="KRAB" evidence="1">
    <location>
        <begin position="14"/>
        <end position="117"/>
    </location>
</feature>
<dbReference type="SUPFAM" id="SSF109640">
    <property type="entry name" value="KRAB domain (Kruppel-associated box)"/>
    <property type="match status" value="1"/>
</dbReference>
<dbReference type="SMART" id="SM00349">
    <property type="entry name" value="KRAB"/>
    <property type="match status" value="1"/>
</dbReference>
<name>A0ABI8AMY8_FELCA</name>
<dbReference type="GeneTree" id="ENSGT00940000163560"/>
<sequence length="152" mass="16440">MAAGYVSPGPQELVTFEDVAVAFSREEWALLDPAQKRLYREVMLETYRNLAALETLKTRSADAGVEFGALSAAQAPQAAGPSPWVGGSLFLPVVPFQLEQGVAVWTGGKELPKPPVQGHPFYIYVRPRFPSSANFLHCVLASGAFPVFSCVE</sequence>
<dbReference type="PANTHER" id="PTHR23232:SF154">
    <property type="entry name" value="ZINC FINGER PROTEIN 554"/>
    <property type="match status" value="1"/>
</dbReference>
<dbReference type="Pfam" id="PF01352">
    <property type="entry name" value="KRAB"/>
    <property type="match status" value="1"/>
</dbReference>
<dbReference type="InterPro" id="IPR036051">
    <property type="entry name" value="KRAB_dom_sf"/>
</dbReference>
<dbReference type="InterPro" id="IPR050169">
    <property type="entry name" value="Krueppel_C2H2_ZnF"/>
</dbReference>
<dbReference type="Proteomes" id="UP000823872">
    <property type="component" value="Chromosome A2"/>
</dbReference>
<evidence type="ECO:0000313" key="3">
    <source>
        <dbReference type="Proteomes" id="UP000823872"/>
    </source>
</evidence>
<evidence type="ECO:0000259" key="1">
    <source>
        <dbReference type="PROSITE" id="PS50805"/>
    </source>
</evidence>
<evidence type="ECO:0000313" key="2">
    <source>
        <dbReference type="Ensembl" id="ENSFCTP00005060542.1"/>
    </source>
</evidence>
<gene>
    <name evidence="2" type="primary">ZNF554</name>
</gene>
<reference evidence="2" key="2">
    <citation type="submission" date="2025-08" db="UniProtKB">
        <authorList>
            <consortium name="Ensembl"/>
        </authorList>
    </citation>
    <scope>IDENTIFICATION</scope>
    <source>
        <strain evidence="2">breed Abyssinian</strain>
    </source>
</reference>
<dbReference type="PROSITE" id="PS50805">
    <property type="entry name" value="KRAB"/>
    <property type="match status" value="1"/>
</dbReference>
<proteinExistence type="predicted"/>
<dbReference type="InterPro" id="IPR001909">
    <property type="entry name" value="KRAB"/>
</dbReference>
<dbReference type="CDD" id="cd07765">
    <property type="entry name" value="KRAB_A-box"/>
    <property type="match status" value="1"/>
</dbReference>
<accession>A0ABI8AMY8</accession>
<reference evidence="2 3" key="1">
    <citation type="submission" date="2021-02" db="EMBL/GenBank/DDBJ databases">
        <title>Safari Cat Assemblies.</title>
        <authorList>
            <person name="Bredemeyer K.R."/>
            <person name="Murphy W.J."/>
        </authorList>
    </citation>
    <scope>NUCLEOTIDE SEQUENCE [LARGE SCALE GENOMIC DNA]</scope>
</reference>
<protein>
    <recommendedName>
        <fullName evidence="1">KRAB domain-containing protein</fullName>
    </recommendedName>
</protein>
<organism evidence="2 3">
    <name type="scientific">Felis catus</name>
    <name type="common">Cat</name>
    <name type="synonym">Felis silvestris catus</name>
    <dbReference type="NCBI Taxonomy" id="9685"/>
    <lineage>
        <taxon>Eukaryota</taxon>
        <taxon>Metazoa</taxon>
        <taxon>Chordata</taxon>
        <taxon>Craniata</taxon>
        <taxon>Vertebrata</taxon>
        <taxon>Euteleostomi</taxon>
        <taxon>Mammalia</taxon>
        <taxon>Eutheria</taxon>
        <taxon>Laurasiatheria</taxon>
        <taxon>Carnivora</taxon>
        <taxon>Feliformia</taxon>
        <taxon>Felidae</taxon>
        <taxon>Felinae</taxon>
        <taxon>Felis</taxon>
    </lineage>
</organism>
<keyword evidence="3" id="KW-1185">Reference proteome</keyword>
<reference evidence="2" key="3">
    <citation type="submission" date="2025-09" db="UniProtKB">
        <authorList>
            <consortium name="Ensembl"/>
        </authorList>
    </citation>
    <scope>IDENTIFICATION</scope>
    <source>
        <strain evidence="2">breed Abyssinian</strain>
    </source>
</reference>
<dbReference type="Gene3D" id="6.10.140.140">
    <property type="match status" value="1"/>
</dbReference>